<name>L2F8K5_9GAMM</name>
<evidence type="ECO:0000313" key="5">
    <source>
        <dbReference type="EMBL" id="ELA08803.1"/>
    </source>
</evidence>
<dbReference type="Proteomes" id="UP000023795">
    <property type="component" value="Unassembled WGS sequence"/>
</dbReference>
<dbReference type="Pfam" id="PF01420">
    <property type="entry name" value="Methylase_S"/>
    <property type="match status" value="2"/>
</dbReference>
<accession>L2F8K5</accession>
<protein>
    <submittedName>
        <fullName evidence="5">Restriction modification system DNA specificity domain-containing protein</fullName>
    </submittedName>
</protein>
<dbReference type="PATRIC" id="fig|1230338.3.peg.55"/>
<dbReference type="SUPFAM" id="SSF116734">
    <property type="entry name" value="DNA methylase specificity domain"/>
    <property type="match status" value="2"/>
</dbReference>
<dbReference type="InterPro" id="IPR044946">
    <property type="entry name" value="Restrct_endonuc_typeI_TRD_sf"/>
</dbReference>
<dbReference type="eggNOG" id="COG0732">
    <property type="taxonomic scope" value="Bacteria"/>
</dbReference>
<keyword evidence="3" id="KW-0238">DNA-binding</keyword>
<keyword evidence="2" id="KW-0680">Restriction system</keyword>
<gene>
    <name evidence="5" type="ORF">MOMA_00285</name>
</gene>
<organism evidence="5 6">
    <name type="scientific">Moraxella macacae 0408225</name>
    <dbReference type="NCBI Taxonomy" id="1230338"/>
    <lineage>
        <taxon>Bacteria</taxon>
        <taxon>Pseudomonadati</taxon>
        <taxon>Pseudomonadota</taxon>
        <taxon>Gammaproteobacteria</taxon>
        <taxon>Moraxellales</taxon>
        <taxon>Moraxellaceae</taxon>
        <taxon>Moraxella</taxon>
    </lineage>
</organism>
<sequence>MLRVKLVACKSWVLQFTVLKFIIDGSGEMIGFIERLLQGRAVEWKSLGEIFDIFAGGDVPKNAFSKIQTKEFNIPILSNGINEKSLYGWTNEAKINQPSLTISARGTIGWTSYQEKPFFPIVRLLVLTPKIELNIKFAYHFMKLIENDYKIPKSGIPQLTKPMIKDLKIPIPPLDVQNEIVRILDKFTALNSELIKELDLRKKQYSYYRDKLLTFGDEVEYKTLSEVAQYSKDRINFNKVNASNHISVNNLLQDRKGKINSTTLPTNGTLIQYQQDDILLGNIRPYLRKIWFADNCGGTNGDVLVIRATYEKLLPKYLFYILSDEKFFLYNIKNSKGAKMPRGDKDLIMEFKFPIPPIATQQKIITILDKFETLTNSISHGLPKEINLRQKQYEYYREQLLTFDK</sequence>
<evidence type="ECO:0000313" key="6">
    <source>
        <dbReference type="Proteomes" id="UP000023795"/>
    </source>
</evidence>
<comment type="caution">
    <text evidence="5">The sequence shown here is derived from an EMBL/GenBank/DDBJ whole genome shotgun (WGS) entry which is preliminary data.</text>
</comment>
<evidence type="ECO:0000259" key="4">
    <source>
        <dbReference type="Pfam" id="PF01420"/>
    </source>
</evidence>
<comment type="similarity">
    <text evidence="1">Belongs to the type-I restriction system S methylase family.</text>
</comment>
<evidence type="ECO:0000256" key="2">
    <source>
        <dbReference type="ARBA" id="ARBA00022747"/>
    </source>
</evidence>
<keyword evidence="6" id="KW-1185">Reference proteome</keyword>
<dbReference type="InterPro" id="IPR000055">
    <property type="entry name" value="Restrct_endonuc_typeI_TRD"/>
</dbReference>
<dbReference type="GO" id="GO:0009307">
    <property type="term" value="P:DNA restriction-modification system"/>
    <property type="evidence" value="ECO:0007669"/>
    <property type="project" value="UniProtKB-KW"/>
</dbReference>
<dbReference type="AlphaFoldDB" id="L2F8K5"/>
<dbReference type="CDD" id="cd17291">
    <property type="entry name" value="RMtype1_S_MgeORF438P-TRD-CR_like"/>
    <property type="match status" value="1"/>
</dbReference>
<dbReference type="PANTHER" id="PTHR43140:SF1">
    <property type="entry name" value="TYPE I RESTRICTION ENZYME ECOKI SPECIFICITY SUBUNIT"/>
    <property type="match status" value="1"/>
</dbReference>
<reference evidence="5 6" key="1">
    <citation type="journal article" date="2013" name="Genome Announc.">
        <title>Genome Sequence of Moraxella macacae 0408225, a Novel Bacterial Species Isolated from a Cynomolgus Macaque with Epistaxis.</title>
        <authorList>
            <person name="Ladner J.T."/>
            <person name="Whitehouse C.A."/>
            <person name="Koroleva G.I."/>
            <person name="Palacios G.F."/>
        </authorList>
    </citation>
    <scope>NUCLEOTIDE SEQUENCE [LARGE SCALE GENOMIC DNA]</scope>
    <source>
        <strain evidence="5 6">0408225</strain>
    </source>
</reference>
<feature type="domain" description="Type I restriction modification DNA specificity" evidence="4">
    <location>
        <begin position="43"/>
        <end position="197"/>
    </location>
</feature>
<dbReference type="GO" id="GO:0003677">
    <property type="term" value="F:DNA binding"/>
    <property type="evidence" value="ECO:0007669"/>
    <property type="project" value="UniProtKB-KW"/>
</dbReference>
<dbReference type="REBASE" id="62226">
    <property type="entry name" value="S.Mma225ORF285P"/>
</dbReference>
<dbReference type="InterPro" id="IPR051212">
    <property type="entry name" value="Type-I_RE_S_subunit"/>
</dbReference>
<evidence type="ECO:0000256" key="1">
    <source>
        <dbReference type="ARBA" id="ARBA00010923"/>
    </source>
</evidence>
<dbReference type="STRING" id="1230338.MOMA_00285"/>
<dbReference type="Gene3D" id="3.90.220.20">
    <property type="entry name" value="DNA methylase specificity domains"/>
    <property type="match status" value="3"/>
</dbReference>
<dbReference type="PANTHER" id="PTHR43140">
    <property type="entry name" value="TYPE-1 RESTRICTION ENZYME ECOKI SPECIFICITY PROTEIN"/>
    <property type="match status" value="1"/>
</dbReference>
<evidence type="ECO:0000256" key="3">
    <source>
        <dbReference type="ARBA" id="ARBA00023125"/>
    </source>
</evidence>
<feature type="domain" description="Type I restriction modification DNA specificity" evidence="4">
    <location>
        <begin position="217"/>
        <end position="387"/>
    </location>
</feature>
<dbReference type="EMBL" id="ANIN01000001">
    <property type="protein sequence ID" value="ELA08803.1"/>
    <property type="molecule type" value="Genomic_DNA"/>
</dbReference>
<proteinExistence type="inferred from homology"/>